<dbReference type="EMBL" id="SHKY01000001">
    <property type="protein sequence ID" value="RZU50122.1"/>
    <property type="molecule type" value="Genomic_DNA"/>
</dbReference>
<dbReference type="InterPro" id="IPR029063">
    <property type="entry name" value="SAM-dependent_MTases_sf"/>
</dbReference>
<organism evidence="1 2">
    <name type="scientific">Krasilnikovia cinnamomea</name>
    <dbReference type="NCBI Taxonomy" id="349313"/>
    <lineage>
        <taxon>Bacteria</taxon>
        <taxon>Bacillati</taxon>
        <taxon>Actinomycetota</taxon>
        <taxon>Actinomycetes</taxon>
        <taxon>Micromonosporales</taxon>
        <taxon>Micromonosporaceae</taxon>
        <taxon>Krasilnikovia</taxon>
    </lineage>
</organism>
<evidence type="ECO:0000313" key="2">
    <source>
        <dbReference type="Proteomes" id="UP000292564"/>
    </source>
</evidence>
<keyword evidence="2" id="KW-1185">Reference proteome</keyword>
<evidence type="ECO:0000313" key="1">
    <source>
        <dbReference type="EMBL" id="RZU50122.1"/>
    </source>
</evidence>
<dbReference type="Gene3D" id="3.40.50.150">
    <property type="entry name" value="Vaccinia Virus protein VP39"/>
    <property type="match status" value="1"/>
</dbReference>
<dbReference type="Proteomes" id="UP000292564">
    <property type="component" value="Unassembled WGS sequence"/>
</dbReference>
<dbReference type="RefSeq" id="WP_130509100.1">
    <property type="nucleotide sequence ID" value="NZ_SHKY01000001.1"/>
</dbReference>
<gene>
    <name evidence="1" type="ORF">EV385_1887</name>
</gene>
<protein>
    <recommendedName>
        <fullName evidence="3">Methyltransferase family protein</fullName>
    </recommendedName>
</protein>
<dbReference type="PANTHER" id="PTHR43460">
    <property type="entry name" value="METHYLTRANSFERASE"/>
    <property type="match status" value="1"/>
</dbReference>
<dbReference type="SUPFAM" id="SSF53335">
    <property type="entry name" value="S-adenosyl-L-methionine-dependent methyltransferases"/>
    <property type="match status" value="1"/>
</dbReference>
<sequence>MEGLFEDLAGAAAGVPLTGWEFAWLDGRAIGAEPSWSFPDLARPLVRRARSLLDLDTGGGELLADLAPLPAHTVAVEGWPPNVPVARDRLTPFGVSVVTELPGGEEEFDVALSRHGRLPAADLARLLLPGGILLSQQVGSDDLAELNAELGAPPPHAQRWAADDAVAALTAAGLEITDVREERPTLTFRDIGAVVYQLRSVPWQVHDFTPQRYDRQLRRLDALIRTYGGLTVTAHRFLVRAERPG</sequence>
<evidence type="ECO:0008006" key="3">
    <source>
        <dbReference type="Google" id="ProtNLM"/>
    </source>
</evidence>
<proteinExistence type="predicted"/>
<dbReference type="OrthoDB" id="9795864at2"/>
<dbReference type="AlphaFoldDB" id="A0A4Q7ZH40"/>
<dbReference type="InterPro" id="IPR052939">
    <property type="entry name" value="23S_rRNA_MeTrnsfrase_RlmA"/>
</dbReference>
<name>A0A4Q7ZH40_9ACTN</name>
<reference evidence="1 2" key="1">
    <citation type="submission" date="2019-02" db="EMBL/GenBank/DDBJ databases">
        <title>Sequencing the genomes of 1000 actinobacteria strains.</title>
        <authorList>
            <person name="Klenk H.-P."/>
        </authorList>
    </citation>
    <scope>NUCLEOTIDE SEQUENCE [LARGE SCALE GENOMIC DNA]</scope>
    <source>
        <strain evidence="1 2">DSM 45162</strain>
    </source>
</reference>
<dbReference type="PANTHER" id="PTHR43460:SF1">
    <property type="entry name" value="METHYLTRANSFERASE TYPE 11 DOMAIN-CONTAINING PROTEIN"/>
    <property type="match status" value="1"/>
</dbReference>
<comment type="caution">
    <text evidence="1">The sequence shown here is derived from an EMBL/GenBank/DDBJ whole genome shotgun (WGS) entry which is preliminary data.</text>
</comment>
<accession>A0A4Q7ZH40</accession>